<dbReference type="InterPro" id="IPR017983">
    <property type="entry name" value="GPCR_2_secretin-like_CS"/>
</dbReference>
<dbReference type="PROSITE" id="PS00649">
    <property type="entry name" value="G_PROTEIN_RECEP_F2_1"/>
    <property type="match status" value="1"/>
</dbReference>
<organism evidence="15 16">
    <name type="scientific">Ditylenchus destructor</name>
    <dbReference type="NCBI Taxonomy" id="166010"/>
    <lineage>
        <taxon>Eukaryota</taxon>
        <taxon>Metazoa</taxon>
        <taxon>Ecdysozoa</taxon>
        <taxon>Nematoda</taxon>
        <taxon>Chromadorea</taxon>
        <taxon>Rhabditida</taxon>
        <taxon>Tylenchina</taxon>
        <taxon>Tylenchomorpha</taxon>
        <taxon>Sphaerularioidea</taxon>
        <taxon>Anguinidae</taxon>
        <taxon>Anguininae</taxon>
        <taxon>Ditylenchus</taxon>
    </lineage>
</organism>
<evidence type="ECO:0000256" key="5">
    <source>
        <dbReference type="ARBA" id="ARBA00022989"/>
    </source>
</evidence>
<comment type="caution">
    <text evidence="15">The sequence shown here is derived from an EMBL/GenBank/DDBJ whole genome shotgun (WGS) entry which is preliminary data.</text>
</comment>
<name>A0AAD4N4P0_9BILA</name>
<comment type="subcellular location">
    <subcellularLocation>
        <location evidence="1">Cell membrane</location>
        <topology evidence="1">Multi-pass membrane protein</topology>
    </subcellularLocation>
</comment>
<dbReference type="GO" id="GO:0007166">
    <property type="term" value="P:cell surface receptor signaling pathway"/>
    <property type="evidence" value="ECO:0007669"/>
    <property type="project" value="InterPro"/>
</dbReference>
<dbReference type="PRINTS" id="PR00249">
    <property type="entry name" value="GPCRSECRETIN"/>
</dbReference>
<protein>
    <submittedName>
        <fullName evidence="15">7 transmembrane receptor (Secretin family) domain-containing protein</fullName>
    </submittedName>
</protein>
<evidence type="ECO:0000256" key="7">
    <source>
        <dbReference type="ARBA" id="ARBA00023136"/>
    </source>
</evidence>
<keyword evidence="3" id="KW-1003">Cell membrane</keyword>
<dbReference type="Pfam" id="PF00002">
    <property type="entry name" value="7tm_2"/>
    <property type="match status" value="1"/>
</dbReference>
<keyword evidence="9" id="KW-0325">Glycoprotein</keyword>
<evidence type="ECO:0000256" key="10">
    <source>
        <dbReference type="ARBA" id="ARBA00023224"/>
    </source>
</evidence>
<reference evidence="15" key="1">
    <citation type="submission" date="2022-01" db="EMBL/GenBank/DDBJ databases">
        <title>Genome Sequence Resource for Two Populations of Ditylenchus destructor, the Migratory Endoparasitic Phytonematode.</title>
        <authorList>
            <person name="Zhang H."/>
            <person name="Lin R."/>
            <person name="Xie B."/>
        </authorList>
    </citation>
    <scope>NUCLEOTIDE SEQUENCE</scope>
    <source>
        <strain evidence="15">BazhouSP</strain>
    </source>
</reference>
<dbReference type="SUPFAM" id="SSF111418">
    <property type="entry name" value="Hormone receptor domain"/>
    <property type="match status" value="1"/>
</dbReference>
<evidence type="ECO:0000313" key="15">
    <source>
        <dbReference type="EMBL" id="KAI1717096.1"/>
    </source>
</evidence>
<dbReference type="PANTHER" id="PTHR45620:SF42">
    <property type="entry name" value="G-PROTEIN COUPLED RECEPTOR SEB-2"/>
    <property type="match status" value="1"/>
</dbReference>
<keyword evidence="6" id="KW-0297">G-protein coupled receptor</keyword>
<dbReference type="InterPro" id="IPR050332">
    <property type="entry name" value="GPCR_2"/>
</dbReference>
<dbReference type="InterPro" id="IPR017981">
    <property type="entry name" value="GPCR_2-like_7TM"/>
</dbReference>
<dbReference type="SMART" id="SM00008">
    <property type="entry name" value="HormR"/>
    <property type="match status" value="1"/>
</dbReference>
<dbReference type="PROSITE" id="PS50227">
    <property type="entry name" value="G_PROTEIN_RECEP_F2_3"/>
    <property type="match status" value="1"/>
</dbReference>
<dbReference type="Pfam" id="PF02793">
    <property type="entry name" value="HRM"/>
    <property type="match status" value="1"/>
</dbReference>
<dbReference type="Gene3D" id="1.20.1070.10">
    <property type="entry name" value="Rhodopsin 7-helix transmembrane proteins"/>
    <property type="match status" value="1"/>
</dbReference>
<feature type="region of interest" description="Disordered" evidence="11">
    <location>
        <begin position="593"/>
        <end position="613"/>
    </location>
</feature>
<evidence type="ECO:0000256" key="8">
    <source>
        <dbReference type="ARBA" id="ARBA00023170"/>
    </source>
</evidence>
<evidence type="ECO:0000256" key="1">
    <source>
        <dbReference type="ARBA" id="ARBA00004651"/>
    </source>
</evidence>
<feature type="transmembrane region" description="Helical" evidence="12">
    <location>
        <begin position="403"/>
        <end position="422"/>
    </location>
</feature>
<evidence type="ECO:0000313" key="16">
    <source>
        <dbReference type="Proteomes" id="UP001201812"/>
    </source>
</evidence>
<evidence type="ECO:0000256" key="12">
    <source>
        <dbReference type="SAM" id="Phobius"/>
    </source>
</evidence>
<feature type="transmembrane region" description="Helical" evidence="12">
    <location>
        <begin position="370"/>
        <end position="391"/>
    </location>
</feature>
<evidence type="ECO:0000256" key="4">
    <source>
        <dbReference type="ARBA" id="ARBA00022692"/>
    </source>
</evidence>
<evidence type="ECO:0000256" key="6">
    <source>
        <dbReference type="ARBA" id="ARBA00023040"/>
    </source>
</evidence>
<feature type="transmembrane region" description="Helical" evidence="12">
    <location>
        <begin position="324"/>
        <end position="344"/>
    </location>
</feature>
<dbReference type="PROSITE" id="PS00650">
    <property type="entry name" value="G_PROTEIN_RECEP_F2_2"/>
    <property type="match status" value="1"/>
</dbReference>
<dbReference type="AlphaFoldDB" id="A0AAD4N4P0"/>
<dbReference type="GO" id="GO:0007188">
    <property type="term" value="P:adenylate cyclase-modulating G protein-coupled receptor signaling pathway"/>
    <property type="evidence" value="ECO:0007669"/>
    <property type="project" value="TreeGrafter"/>
</dbReference>
<dbReference type="EMBL" id="JAKKPZ010000009">
    <property type="protein sequence ID" value="KAI1717096.1"/>
    <property type="molecule type" value="Genomic_DNA"/>
</dbReference>
<dbReference type="InterPro" id="IPR000832">
    <property type="entry name" value="GPCR_2_secretin-like"/>
</dbReference>
<dbReference type="Gene3D" id="4.10.1240.10">
    <property type="entry name" value="GPCR, family 2, extracellular hormone receptor domain"/>
    <property type="match status" value="1"/>
</dbReference>
<dbReference type="GO" id="GO:0008528">
    <property type="term" value="F:G protein-coupled peptide receptor activity"/>
    <property type="evidence" value="ECO:0007669"/>
    <property type="project" value="TreeGrafter"/>
</dbReference>
<feature type="domain" description="G-protein coupled receptors family 2 profile 2" evidence="14">
    <location>
        <begin position="284"/>
        <end position="535"/>
    </location>
</feature>
<dbReference type="InterPro" id="IPR001879">
    <property type="entry name" value="GPCR_2_extracellular_dom"/>
</dbReference>
<evidence type="ECO:0000256" key="2">
    <source>
        <dbReference type="ARBA" id="ARBA00005314"/>
    </source>
</evidence>
<accession>A0AAD4N4P0</accession>
<keyword evidence="4 12" id="KW-0812">Transmembrane</keyword>
<evidence type="ECO:0000256" key="9">
    <source>
        <dbReference type="ARBA" id="ARBA00023180"/>
    </source>
</evidence>
<feature type="transmembrane region" description="Helical" evidence="12">
    <location>
        <begin position="489"/>
        <end position="508"/>
    </location>
</feature>
<feature type="domain" description="G-protein coupled receptors family 2 profile 1" evidence="13">
    <location>
        <begin position="152"/>
        <end position="279"/>
    </location>
</feature>
<feature type="transmembrane region" description="Helical" evidence="12">
    <location>
        <begin position="514"/>
        <end position="533"/>
    </location>
</feature>
<sequence length="650" mass="74044">MESLASVEFLAPDVSGLCRFSGSGGQLLPSEIFRSITCAHCLFYIYFVTPPYSQNYETRFCDGDGLLICDKGDHRTRIDEYSDGITMNGFESYSGIGNLRNCSCESGPVWNLPDFALSRNNSRSIEDLQLQPSLPADFAIIVQQCCEAAARCCSKVLQTDRDLALRVDSSDRVDKDIWWDFLDDKRNSENSDLVFDDNINGRTTTCPATWDGWQCFGRSEPGIVAAKCPHYIFGDRIRNDIDGMNTVQKECLAGGQWYAVERQGASNEWTDYSGCNVNNAYTLKLFAGLIAFSVTVITIIPALFVFSLHHSLKKNPMFVIHRQLLYSFLFSGFFYIFNCLFFAVDGAPGDHLYFVNHISCRLLFTVQLRYFRISTFSWMLGEGVYLYRLLMCTFASGEESLRPYFLSCWGFPFLITVVYSILRQTFDNEECWITPTKIWWIEWTIIGPCLVALSINLFLMLVIFYVLLKKLSCNTHMEPAQYTKAVRAVFMLVPVFGLHFLITIYRIQSYLHQIVNLVLDGLQGFVVVLIVCYTNKTVLECVRTWIQQRMEQHKLRRQSEDHRQRFKRSIIERNSESLALGRLGSVFSRASPSISNMAQPQPSPSPSPLPIQKRNSDARAEFFGESTLSVVDDRNGTSTLSPHGNMCHHV</sequence>
<evidence type="ECO:0000256" key="3">
    <source>
        <dbReference type="ARBA" id="ARBA00022475"/>
    </source>
</evidence>
<dbReference type="GO" id="GO:0005886">
    <property type="term" value="C:plasma membrane"/>
    <property type="evidence" value="ECO:0007669"/>
    <property type="project" value="UniProtKB-SubCell"/>
</dbReference>
<keyword evidence="5 12" id="KW-1133">Transmembrane helix</keyword>
<keyword evidence="7 12" id="KW-0472">Membrane</keyword>
<dbReference type="PROSITE" id="PS50261">
    <property type="entry name" value="G_PROTEIN_RECEP_F2_4"/>
    <property type="match status" value="1"/>
</dbReference>
<comment type="similarity">
    <text evidence="2">Belongs to the G-protein coupled receptor 2 family.</text>
</comment>
<evidence type="ECO:0000259" key="13">
    <source>
        <dbReference type="PROSITE" id="PS50227"/>
    </source>
</evidence>
<keyword evidence="16" id="KW-1185">Reference proteome</keyword>
<keyword evidence="10" id="KW-0807">Transducer</keyword>
<gene>
    <name evidence="15" type="ORF">DdX_06824</name>
</gene>
<feature type="transmembrane region" description="Helical" evidence="12">
    <location>
        <begin position="445"/>
        <end position="468"/>
    </location>
</feature>
<dbReference type="InterPro" id="IPR036445">
    <property type="entry name" value="GPCR_2_extracell_dom_sf"/>
</dbReference>
<dbReference type="Proteomes" id="UP001201812">
    <property type="component" value="Unassembled WGS sequence"/>
</dbReference>
<evidence type="ECO:0000259" key="14">
    <source>
        <dbReference type="PROSITE" id="PS50261"/>
    </source>
</evidence>
<keyword evidence="8 15" id="KW-0675">Receptor</keyword>
<evidence type="ECO:0000256" key="11">
    <source>
        <dbReference type="SAM" id="MobiDB-lite"/>
    </source>
</evidence>
<proteinExistence type="inferred from homology"/>
<dbReference type="PANTHER" id="PTHR45620">
    <property type="entry name" value="PDF RECEPTOR-LIKE PROTEIN-RELATED"/>
    <property type="match status" value="1"/>
</dbReference>
<feature type="transmembrane region" description="Helical" evidence="12">
    <location>
        <begin position="285"/>
        <end position="312"/>
    </location>
</feature>